<dbReference type="PANTHER" id="PTHR34154:SF10">
    <property type="entry name" value="ASL1-LIKE GLYCOSYL HYDROLASE CATALYTIC DOMAIN-CONTAINING PROTEIN"/>
    <property type="match status" value="1"/>
</dbReference>
<feature type="chain" id="PRO_5012325294" description="Asl1-like glycosyl hydrolase catalytic domain-containing protein" evidence="1">
    <location>
        <begin position="19"/>
        <end position="506"/>
    </location>
</feature>
<evidence type="ECO:0000313" key="3">
    <source>
        <dbReference type="EMBL" id="OQN99869.1"/>
    </source>
</evidence>
<reference evidence="4" key="1">
    <citation type="submission" date="2017-03" db="EMBL/GenBank/DDBJ databases">
        <title>Genomes of endolithic fungi from Antarctica.</title>
        <authorList>
            <person name="Coleine C."/>
            <person name="Masonjones S."/>
            <person name="Stajich J.E."/>
        </authorList>
    </citation>
    <scope>NUCLEOTIDE SEQUENCE [LARGE SCALE GENOMIC DNA]</scope>
    <source>
        <strain evidence="4">CCFEE 5527</strain>
    </source>
</reference>
<evidence type="ECO:0000256" key="1">
    <source>
        <dbReference type="SAM" id="SignalP"/>
    </source>
</evidence>
<keyword evidence="1" id="KW-0732">Signal</keyword>
<dbReference type="Pfam" id="PF11790">
    <property type="entry name" value="Glyco_hydro_cc"/>
    <property type="match status" value="1"/>
</dbReference>
<sequence>MSPINTLSVLALASTVFAVPHYGEHGHGHSALHHRPSGAPGAPWGAVNGTGSYGAGTGLATGSTSAPTTMAANYAPTPVGPATANPATGSASDAAGASASSSICSSSTVTVKTKVYTTVTVPASGVAPVSASSGLTKSTTTVTSTVHVTRTLTLPASASGSATVSSNSTGASSVPMYGSISLTYTTPSGASSTAAPVQSSAASSYVPVSSAAPTYSAPAETTTSSSSEALPVESSAPAYSAPYSTPASSSSVYVAPVTTSTSSSAAATSSSAPSYGGSGKRGVAYEDASLTECFLNKPAVSWGYNWVSKPNGLNSGFKYIPTLHNAESMWTDPWSTDAKAAISSGSTHLFAFNEPDMSSQANLTPEQAAAAYKTHMQPFAGQAKLCAPSVTNGGGAMGLDWLVAFMAACDGCTIDCVNVHWYDSAQHTEYFKSHVQNATDISGGKPVFVTEFGASGSDADVGTFLGDVMPWMDSQSWLEGYSYFMVKEGMLVSGGEPSSYGSVYAA</sequence>
<evidence type="ECO:0000313" key="4">
    <source>
        <dbReference type="Proteomes" id="UP000192596"/>
    </source>
</evidence>
<dbReference type="Gene3D" id="3.20.20.80">
    <property type="entry name" value="Glycosidases"/>
    <property type="match status" value="1"/>
</dbReference>
<comment type="caution">
    <text evidence="3">The sequence shown here is derived from an EMBL/GenBank/DDBJ whole genome shotgun (WGS) entry which is preliminary data.</text>
</comment>
<dbReference type="PANTHER" id="PTHR34154">
    <property type="entry name" value="ALKALI-SENSITIVE LINKAGE PROTEIN 1"/>
    <property type="match status" value="1"/>
</dbReference>
<protein>
    <recommendedName>
        <fullName evidence="2">Asl1-like glycosyl hydrolase catalytic domain-containing protein</fullName>
    </recommendedName>
</protein>
<dbReference type="InParanoid" id="A0A1V8SLB0"/>
<dbReference type="EMBL" id="NAJO01000038">
    <property type="protein sequence ID" value="OQN99869.1"/>
    <property type="molecule type" value="Genomic_DNA"/>
</dbReference>
<dbReference type="InterPro" id="IPR017853">
    <property type="entry name" value="GH"/>
</dbReference>
<dbReference type="GO" id="GO:0071966">
    <property type="term" value="P:fungal-type cell wall polysaccharide metabolic process"/>
    <property type="evidence" value="ECO:0007669"/>
    <property type="project" value="TreeGrafter"/>
</dbReference>
<keyword evidence="4" id="KW-1185">Reference proteome</keyword>
<dbReference type="Proteomes" id="UP000192596">
    <property type="component" value="Unassembled WGS sequence"/>
</dbReference>
<gene>
    <name evidence="3" type="ORF">B0A48_14639</name>
</gene>
<proteinExistence type="predicted"/>
<evidence type="ECO:0000259" key="2">
    <source>
        <dbReference type="Pfam" id="PF11790"/>
    </source>
</evidence>
<dbReference type="InterPro" id="IPR024655">
    <property type="entry name" value="Asl1_glyco_hydro_catalytic"/>
</dbReference>
<name>A0A1V8SLB0_9PEZI</name>
<dbReference type="OrthoDB" id="43654at2759"/>
<accession>A0A1V8SLB0</accession>
<feature type="signal peptide" evidence="1">
    <location>
        <begin position="1"/>
        <end position="18"/>
    </location>
</feature>
<dbReference type="STRING" id="1507870.A0A1V8SLB0"/>
<organism evidence="3 4">
    <name type="scientific">Cryoendolithus antarcticus</name>
    <dbReference type="NCBI Taxonomy" id="1507870"/>
    <lineage>
        <taxon>Eukaryota</taxon>
        <taxon>Fungi</taxon>
        <taxon>Dikarya</taxon>
        <taxon>Ascomycota</taxon>
        <taxon>Pezizomycotina</taxon>
        <taxon>Dothideomycetes</taxon>
        <taxon>Dothideomycetidae</taxon>
        <taxon>Cladosporiales</taxon>
        <taxon>Cladosporiaceae</taxon>
        <taxon>Cryoendolithus</taxon>
    </lineage>
</organism>
<dbReference type="SUPFAM" id="SSF51445">
    <property type="entry name" value="(Trans)glycosidases"/>
    <property type="match status" value="1"/>
</dbReference>
<feature type="domain" description="Asl1-like glycosyl hydrolase catalytic" evidence="2">
    <location>
        <begin position="282"/>
        <end position="504"/>
    </location>
</feature>
<dbReference type="AlphaFoldDB" id="A0A1V8SLB0"/>
<dbReference type="InterPro" id="IPR053183">
    <property type="entry name" value="ASL1"/>
</dbReference>
<dbReference type="GO" id="GO:0009277">
    <property type="term" value="C:fungal-type cell wall"/>
    <property type="evidence" value="ECO:0007669"/>
    <property type="project" value="TreeGrafter"/>
</dbReference>